<feature type="compositionally biased region" description="Low complexity" evidence="4">
    <location>
        <begin position="58"/>
        <end position="68"/>
    </location>
</feature>
<dbReference type="InterPro" id="IPR011598">
    <property type="entry name" value="bHLH_dom"/>
</dbReference>
<dbReference type="Proteomes" id="UP000256645">
    <property type="component" value="Unassembled WGS sequence"/>
</dbReference>
<evidence type="ECO:0000313" key="7">
    <source>
        <dbReference type="Proteomes" id="UP000256645"/>
    </source>
</evidence>
<feature type="domain" description="BZIP" evidence="5">
    <location>
        <begin position="120"/>
        <end position="183"/>
    </location>
</feature>
<dbReference type="PANTHER" id="PTHR40621:SF6">
    <property type="entry name" value="AP-1-LIKE TRANSCRIPTION FACTOR YAP1-RELATED"/>
    <property type="match status" value="1"/>
</dbReference>
<dbReference type="Pfam" id="PF23171">
    <property type="entry name" value="bHLH_HIF1A"/>
    <property type="match status" value="1"/>
</dbReference>
<evidence type="ECO:0000256" key="2">
    <source>
        <dbReference type="ARBA" id="ARBA00023242"/>
    </source>
</evidence>
<proteinExistence type="predicted"/>
<dbReference type="SMART" id="SM00338">
    <property type="entry name" value="BRLZ"/>
    <property type="match status" value="1"/>
</dbReference>
<dbReference type="GO" id="GO:0046983">
    <property type="term" value="F:protein dimerization activity"/>
    <property type="evidence" value="ECO:0007669"/>
    <property type="project" value="InterPro"/>
</dbReference>
<sequence>MDNNAAYFDFDVNAFAATSDWHHANGFCDPSGLPTQSALEVPPHNWYLPDTTAPRWPSTDSTGTSISGGSPGEWGSPQMMSLQLGARATHPGQQYNPIDSGMMDTPQITVGIVTAADRKAATKRRRQQQNRDAQRTFRQRRQGEFEKLGSELELEKQKVVTCQAEVERLTTELERLRKLLQAGNVSDKSADDDDDDARD</sequence>
<gene>
    <name evidence="6" type="ORF">BP6252_09447</name>
</gene>
<name>A0A3D8R2A4_9HELO</name>
<dbReference type="GO" id="GO:0090575">
    <property type="term" value="C:RNA polymerase II transcription regulator complex"/>
    <property type="evidence" value="ECO:0007669"/>
    <property type="project" value="TreeGrafter"/>
</dbReference>
<organism evidence="6 7">
    <name type="scientific">Coleophoma cylindrospora</name>
    <dbReference type="NCBI Taxonomy" id="1849047"/>
    <lineage>
        <taxon>Eukaryota</taxon>
        <taxon>Fungi</taxon>
        <taxon>Dikarya</taxon>
        <taxon>Ascomycota</taxon>
        <taxon>Pezizomycotina</taxon>
        <taxon>Leotiomycetes</taxon>
        <taxon>Helotiales</taxon>
        <taxon>Dermateaceae</taxon>
        <taxon>Coleophoma</taxon>
    </lineage>
</organism>
<feature type="coiled-coil region" evidence="3">
    <location>
        <begin position="152"/>
        <end position="179"/>
    </location>
</feature>
<keyword evidence="2" id="KW-0539">Nucleus</keyword>
<comment type="caution">
    <text evidence="6">The sequence shown here is derived from an EMBL/GenBank/DDBJ whole genome shotgun (WGS) entry which is preliminary data.</text>
</comment>
<dbReference type="InterPro" id="IPR050936">
    <property type="entry name" value="AP-1-like"/>
</dbReference>
<feature type="region of interest" description="Disordered" evidence="4">
    <location>
        <begin position="51"/>
        <end position="71"/>
    </location>
</feature>
<dbReference type="Gene3D" id="1.20.5.170">
    <property type="match status" value="1"/>
</dbReference>
<evidence type="ECO:0000256" key="1">
    <source>
        <dbReference type="ARBA" id="ARBA00004123"/>
    </source>
</evidence>
<accession>A0A3D8R2A4</accession>
<evidence type="ECO:0000256" key="3">
    <source>
        <dbReference type="SAM" id="Coils"/>
    </source>
</evidence>
<dbReference type="OrthoDB" id="10422429at2759"/>
<keyword evidence="7" id="KW-1185">Reference proteome</keyword>
<evidence type="ECO:0000256" key="4">
    <source>
        <dbReference type="SAM" id="MobiDB-lite"/>
    </source>
</evidence>
<dbReference type="PROSITE" id="PS00036">
    <property type="entry name" value="BZIP_BASIC"/>
    <property type="match status" value="1"/>
</dbReference>
<dbReference type="PROSITE" id="PS50217">
    <property type="entry name" value="BZIP"/>
    <property type="match status" value="1"/>
</dbReference>
<dbReference type="InterPro" id="IPR046347">
    <property type="entry name" value="bZIP_sf"/>
</dbReference>
<evidence type="ECO:0000259" key="5">
    <source>
        <dbReference type="PROSITE" id="PS50217"/>
    </source>
</evidence>
<keyword evidence="3" id="KW-0175">Coiled coil</keyword>
<dbReference type="InterPro" id="IPR004827">
    <property type="entry name" value="bZIP"/>
</dbReference>
<comment type="subcellular location">
    <subcellularLocation>
        <location evidence="1">Nucleus</location>
    </subcellularLocation>
</comment>
<dbReference type="GO" id="GO:0000976">
    <property type="term" value="F:transcription cis-regulatory region binding"/>
    <property type="evidence" value="ECO:0007669"/>
    <property type="project" value="InterPro"/>
</dbReference>
<evidence type="ECO:0000313" key="6">
    <source>
        <dbReference type="EMBL" id="RDW68051.1"/>
    </source>
</evidence>
<dbReference type="GO" id="GO:0001228">
    <property type="term" value="F:DNA-binding transcription activator activity, RNA polymerase II-specific"/>
    <property type="evidence" value="ECO:0007669"/>
    <property type="project" value="TreeGrafter"/>
</dbReference>
<dbReference type="SUPFAM" id="SSF57959">
    <property type="entry name" value="Leucine zipper domain"/>
    <property type="match status" value="1"/>
</dbReference>
<dbReference type="EMBL" id="PDLM01000010">
    <property type="protein sequence ID" value="RDW68051.1"/>
    <property type="molecule type" value="Genomic_DNA"/>
</dbReference>
<dbReference type="AlphaFoldDB" id="A0A3D8R2A4"/>
<reference evidence="6 7" key="1">
    <citation type="journal article" date="2018" name="IMA Fungus">
        <title>IMA Genome-F 9: Draft genome sequence of Annulohypoxylon stygium, Aspergillus mulundensis, Berkeleyomyces basicola (syn. Thielaviopsis basicola), Ceratocystis smalleyi, two Cercospora beticola strains, Coleophoma cylindrospora, Fusarium fracticaudum, Phialophora cf. hyalina, and Morchella septimelata.</title>
        <authorList>
            <person name="Wingfield B.D."/>
            <person name="Bills G.F."/>
            <person name="Dong Y."/>
            <person name="Huang W."/>
            <person name="Nel W.J."/>
            <person name="Swalarsk-Parry B.S."/>
            <person name="Vaghefi N."/>
            <person name="Wilken P.M."/>
            <person name="An Z."/>
            <person name="de Beer Z.W."/>
            <person name="De Vos L."/>
            <person name="Chen L."/>
            <person name="Duong T.A."/>
            <person name="Gao Y."/>
            <person name="Hammerbacher A."/>
            <person name="Kikkert J.R."/>
            <person name="Li Y."/>
            <person name="Li H."/>
            <person name="Li K."/>
            <person name="Li Q."/>
            <person name="Liu X."/>
            <person name="Ma X."/>
            <person name="Naidoo K."/>
            <person name="Pethybridge S.J."/>
            <person name="Sun J."/>
            <person name="Steenkamp E.T."/>
            <person name="van der Nest M.A."/>
            <person name="van Wyk S."/>
            <person name="Wingfield M.J."/>
            <person name="Xiong C."/>
            <person name="Yue Q."/>
            <person name="Zhang X."/>
        </authorList>
    </citation>
    <scope>NUCLEOTIDE SEQUENCE [LARGE SCALE GENOMIC DNA]</scope>
    <source>
        <strain evidence="6 7">BP6252</strain>
    </source>
</reference>
<dbReference type="PANTHER" id="PTHR40621">
    <property type="entry name" value="TRANSCRIPTION FACTOR KAPC-RELATED"/>
    <property type="match status" value="1"/>
</dbReference>
<protein>
    <recommendedName>
        <fullName evidence="5">BZIP domain-containing protein</fullName>
    </recommendedName>
</protein>